<dbReference type="InterPro" id="IPR050378">
    <property type="entry name" value="Metallo-dep_Hydrolases_sf"/>
</dbReference>
<dbReference type="EMBL" id="LSBJ02000002">
    <property type="protein sequence ID" value="OAQ71282.1"/>
    <property type="molecule type" value="Genomic_DNA"/>
</dbReference>
<accession>A0A179G072</accession>
<dbReference type="InterPro" id="IPR013108">
    <property type="entry name" value="Amidohydro_3"/>
</dbReference>
<evidence type="ECO:0000259" key="2">
    <source>
        <dbReference type="Pfam" id="PF07969"/>
    </source>
</evidence>
<reference evidence="3 4" key="1">
    <citation type="journal article" date="2016" name="PLoS Pathog.">
        <title>Biosynthesis of antibiotic leucinostatins in bio-control fungus Purpureocillium lilacinum and their inhibition on phytophthora revealed by genome mining.</title>
        <authorList>
            <person name="Wang G."/>
            <person name="Liu Z."/>
            <person name="Lin R."/>
            <person name="Li E."/>
            <person name="Mao Z."/>
            <person name="Ling J."/>
            <person name="Yang Y."/>
            <person name="Yin W.B."/>
            <person name="Xie B."/>
        </authorList>
    </citation>
    <scope>NUCLEOTIDE SEQUENCE [LARGE SCALE GENOMIC DNA]</scope>
    <source>
        <strain evidence="3">170</strain>
    </source>
</reference>
<feature type="domain" description="Amidohydrolase 3" evidence="2">
    <location>
        <begin position="49"/>
        <end position="528"/>
    </location>
</feature>
<dbReference type="STRING" id="1380566.A0A179G072"/>
<dbReference type="CDD" id="cd01297">
    <property type="entry name" value="D-aminoacylase"/>
    <property type="match status" value="1"/>
</dbReference>
<dbReference type="Gene3D" id="3.20.20.140">
    <property type="entry name" value="Metal-dependent hydrolases"/>
    <property type="match status" value="2"/>
</dbReference>
<dbReference type="InterPro" id="IPR011059">
    <property type="entry name" value="Metal-dep_hydrolase_composite"/>
</dbReference>
<proteinExistence type="inferred from homology"/>
<dbReference type="GeneID" id="28847084"/>
<sequence>MATDILFTSPTVITGEESATPFVADVLICNGLIAQISEPGVINPPSGARVIDAKGYVLSPGFIDMHAHSDLYLLTNPDHEAKITQGCTTEVVGQDGISYAPVRNNAQLQAIRDQIAGWNGNPTDEECATLHKGVGMFEWRTVGEYLDCLERNKTATNVAMLVPQGNLRLLACGPHDSVATEAEIQDQVALLREAMDQGAVGMSSGLTYTPGMYASTSELGILCKALSEYPGAFYAPHHRSYGFKAIESYAEMLDLGSTTGCPVHLTHATLNFAENRGKAPLLMGMIDEKLAAGVDVTLDTYPYLPGCTTLAALIPSWASSGGPAETLKRLEDPETRERIRVAVEETGCDGGHGIPTNWDEIQIGTTSHPSIASYSGQRVSAVAKSQNKPPHEIFFEVLTKDRLSTSCLMHIGNEPNVQAIMQHRVHMSGSDAILHGKTTHPRAYGTFTRYLGHYSRELGLLSLPDMVAHLTSRPARRLGVFPGRGVVRVGSAADLVLFDAERVRDRATFEEPKLRSEGVRFVLVNGVVALEEGEMVGVRAGRVLRRRDGRVS</sequence>
<dbReference type="GO" id="GO:0016810">
    <property type="term" value="F:hydrolase activity, acting on carbon-nitrogen (but not peptide) bonds"/>
    <property type="evidence" value="ECO:0007669"/>
    <property type="project" value="InterPro"/>
</dbReference>
<dbReference type="SUPFAM" id="SSF51556">
    <property type="entry name" value="Metallo-dependent hydrolases"/>
    <property type="match status" value="1"/>
</dbReference>
<evidence type="ECO:0000256" key="1">
    <source>
        <dbReference type="ARBA" id="ARBA00008829"/>
    </source>
</evidence>
<protein>
    <submittedName>
        <fullName evidence="3">D-aminoacylase</fullName>
    </submittedName>
</protein>
<evidence type="ECO:0000313" key="3">
    <source>
        <dbReference type="EMBL" id="OAQ71282.1"/>
    </source>
</evidence>
<dbReference type="OrthoDB" id="194468at2759"/>
<dbReference type="Pfam" id="PF07969">
    <property type="entry name" value="Amidohydro_3"/>
    <property type="match status" value="1"/>
</dbReference>
<dbReference type="Proteomes" id="UP000078397">
    <property type="component" value="Unassembled WGS sequence"/>
</dbReference>
<gene>
    <name evidence="3" type="ORF">VFPPC_03604</name>
</gene>
<name>A0A179G072_METCM</name>
<dbReference type="InterPro" id="IPR032466">
    <property type="entry name" value="Metal_Hydrolase"/>
</dbReference>
<evidence type="ECO:0000313" key="4">
    <source>
        <dbReference type="Proteomes" id="UP000078397"/>
    </source>
</evidence>
<comment type="caution">
    <text evidence="3">The sequence shown here is derived from an EMBL/GenBank/DDBJ whole genome shotgun (WGS) entry which is preliminary data.</text>
</comment>
<dbReference type="PANTHER" id="PTHR11647">
    <property type="entry name" value="HYDRANTOINASE/DIHYDROPYRIMIDINASE FAMILY MEMBER"/>
    <property type="match status" value="1"/>
</dbReference>
<dbReference type="KEGG" id="pchm:VFPPC_03604"/>
<comment type="similarity">
    <text evidence="1">Belongs to the metallo-dependent hydrolases superfamily. Hydantoinase/dihydropyrimidinase family.</text>
</comment>
<dbReference type="RefSeq" id="XP_018147819.1">
    <property type="nucleotide sequence ID" value="XM_018283090.1"/>
</dbReference>
<dbReference type="AlphaFoldDB" id="A0A179G072"/>
<dbReference type="SUPFAM" id="SSF51338">
    <property type="entry name" value="Composite domain of metallo-dependent hydrolases"/>
    <property type="match status" value="1"/>
</dbReference>
<keyword evidence="4" id="KW-1185">Reference proteome</keyword>
<organism evidence="3 4">
    <name type="scientific">Pochonia chlamydosporia 170</name>
    <dbReference type="NCBI Taxonomy" id="1380566"/>
    <lineage>
        <taxon>Eukaryota</taxon>
        <taxon>Fungi</taxon>
        <taxon>Dikarya</taxon>
        <taxon>Ascomycota</taxon>
        <taxon>Pezizomycotina</taxon>
        <taxon>Sordariomycetes</taxon>
        <taxon>Hypocreomycetidae</taxon>
        <taxon>Hypocreales</taxon>
        <taxon>Clavicipitaceae</taxon>
        <taxon>Pochonia</taxon>
    </lineage>
</organism>
<dbReference type="PANTHER" id="PTHR11647:SF1">
    <property type="entry name" value="COLLAPSIN RESPONSE MEDIATOR PROTEIN"/>
    <property type="match status" value="1"/>
</dbReference>